<dbReference type="Gene3D" id="1.10.575.10">
    <property type="entry name" value="P1 Nuclease"/>
    <property type="match status" value="1"/>
</dbReference>
<dbReference type="EMBL" id="QNBD01000267">
    <property type="protein sequence ID" value="RKX68488.1"/>
    <property type="molecule type" value="Genomic_DNA"/>
</dbReference>
<comment type="caution">
    <text evidence="1">The sequence shown here is derived from an EMBL/GenBank/DDBJ whole genome shotgun (WGS) entry which is preliminary data.</text>
</comment>
<proteinExistence type="predicted"/>
<protein>
    <submittedName>
        <fullName evidence="1">Uncharacterized protein</fullName>
    </submittedName>
</protein>
<dbReference type="InterPro" id="IPR008947">
    <property type="entry name" value="PLipase_C/P1_nuclease_dom_sf"/>
</dbReference>
<sequence>MIIYQKIRNLSIIVLALVFVITGCSLNNSAEPEDFRIPPDPDMTILFEKEGSTASIMWNGDQHHGLTLAGYKALGVNVGGYYHYSDDPDYSTSPDDIGYGGFAWGKAHPGHTCYWKNVASTWKREKPYEWLWGTQHWADYNFQKWADTIKTYVSANNKSAAQKKIAYLMHYVEDLSCIYHTYWPFGGTWQQICSHLKYECSVDDNWNSGKIFRKEVYPSIISTKMTGASSFANAASSTSKEIAEKCYRIIDIIGLGSPNWNNSEIYNATTLSLRKTVGYITGMLVRIAKYTGIYTYDGSGEYIMPNKNDFKYFWVYANKNDKIYCAANWYQKVSGDIDISIWSNSGQNYVAHSSSSSDNPEDLQYVATKSDWYAICAKAYRGVSGSTVGVNAIVIKKKSFGYLFD</sequence>
<evidence type="ECO:0000313" key="1">
    <source>
        <dbReference type="EMBL" id="RKX68488.1"/>
    </source>
</evidence>
<evidence type="ECO:0000313" key="2">
    <source>
        <dbReference type="Proteomes" id="UP000271125"/>
    </source>
</evidence>
<dbReference type="PROSITE" id="PS51257">
    <property type="entry name" value="PROKAR_LIPOPROTEIN"/>
    <property type="match status" value="1"/>
</dbReference>
<dbReference type="GO" id="GO:0016788">
    <property type="term" value="F:hydrolase activity, acting on ester bonds"/>
    <property type="evidence" value="ECO:0007669"/>
    <property type="project" value="InterPro"/>
</dbReference>
<dbReference type="Proteomes" id="UP000271125">
    <property type="component" value="Unassembled WGS sequence"/>
</dbReference>
<dbReference type="AlphaFoldDB" id="A0A660SCE5"/>
<reference evidence="1 2" key="1">
    <citation type="submission" date="2018-06" db="EMBL/GenBank/DDBJ databases">
        <title>Extensive metabolic versatility and redundancy in microbially diverse, dynamic hydrothermal sediments.</title>
        <authorList>
            <person name="Dombrowski N."/>
            <person name="Teske A."/>
            <person name="Baker B.J."/>
        </authorList>
    </citation>
    <scope>NUCLEOTIDE SEQUENCE [LARGE SCALE GENOMIC DNA]</scope>
    <source>
        <strain evidence="1">B10_G13</strain>
    </source>
</reference>
<accession>A0A660SCE5</accession>
<organism evidence="1 2">
    <name type="scientific">candidate division TA06 bacterium</name>
    <dbReference type="NCBI Taxonomy" id="2250710"/>
    <lineage>
        <taxon>Bacteria</taxon>
        <taxon>Bacteria division TA06</taxon>
    </lineage>
</organism>
<name>A0A660SCE5_UNCT6</name>
<gene>
    <name evidence="1" type="ORF">DRP43_05550</name>
</gene>